<feature type="transmembrane region" description="Helical" evidence="9">
    <location>
        <begin position="113"/>
        <end position="133"/>
    </location>
</feature>
<evidence type="ECO:0000256" key="9">
    <source>
        <dbReference type="SAM" id="Phobius"/>
    </source>
</evidence>
<dbReference type="GO" id="GO:0007214">
    <property type="term" value="P:gamma-aminobutyric acid signaling pathway"/>
    <property type="evidence" value="ECO:0000318"/>
    <property type="project" value="GO_Central"/>
</dbReference>
<evidence type="ECO:0000256" key="7">
    <source>
        <dbReference type="ARBA" id="ARBA00023180"/>
    </source>
</evidence>
<keyword evidence="12" id="KW-1185">Reference proteome</keyword>
<protein>
    <recommendedName>
        <fullName evidence="10">G-protein coupled receptors family 3 profile domain-containing protein</fullName>
    </recommendedName>
</protein>
<sequence>MEQNFYKPMIRLGHCKGNISSTVLVAIGSYKSNGQVITFNQTEPLIWPGDQGHIPIDGFETRFIKKYICSGLFTAMSIVSAVVMIIALMFLAINFIHRKLRVIKMSSPRINNLILIGFILYFVAVVMFGVDSGTVNKIYLPAICTARVIKDHSLFGLTFLLFVVDLIILGVWIAIDPFTGQYEKFTSYPSKLGSNIIIQPQTVICSCQYSSIWLAIIYGYKFLLLVFGTFLAWETRSVSIAELNDSRHIGLAIYNAVIFATIGVLVGQLTQTGIDGGYIINSSFILICATSSMCLFFIPKIYLYAELAEYIVYLTVGRQILA</sequence>
<keyword evidence="5 9" id="KW-0472">Membrane</keyword>
<dbReference type="Pfam" id="PF00003">
    <property type="entry name" value="7tm_3"/>
    <property type="match status" value="1"/>
</dbReference>
<dbReference type="InterPro" id="IPR002455">
    <property type="entry name" value="GPCR3_GABA-B"/>
</dbReference>
<dbReference type="HOGENOM" id="CLU_068760_0_0_1"/>
<feature type="transmembrane region" description="Helical" evidence="9">
    <location>
        <begin position="154"/>
        <end position="175"/>
    </location>
</feature>
<dbReference type="PANTHER" id="PTHR10519">
    <property type="entry name" value="GABA-B RECEPTOR"/>
    <property type="match status" value="1"/>
</dbReference>
<evidence type="ECO:0000313" key="12">
    <source>
        <dbReference type="Proteomes" id="UP000009022"/>
    </source>
</evidence>
<feature type="domain" description="G-protein coupled receptors family 3 profile" evidence="10">
    <location>
        <begin position="157"/>
        <end position="303"/>
    </location>
</feature>
<feature type="transmembrane region" description="Helical" evidence="9">
    <location>
        <begin position="278"/>
        <end position="298"/>
    </location>
</feature>
<dbReference type="InterPro" id="IPR017978">
    <property type="entry name" value="GPCR_3_C"/>
</dbReference>
<evidence type="ECO:0000256" key="5">
    <source>
        <dbReference type="ARBA" id="ARBA00023136"/>
    </source>
</evidence>
<evidence type="ECO:0000256" key="2">
    <source>
        <dbReference type="ARBA" id="ARBA00022692"/>
    </source>
</evidence>
<keyword evidence="3 9" id="KW-1133">Transmembrane helix</keyword>
<dbReference type="PANTHER" id="PTHR10519:SF74">
    <property type="entry name" value="GAMMA-AMINOBUTYRIC ACID TYPE B RECEPTOR SUBUNIT 2"/>
    <property type="match status" value="1"/>
</dbReference>
<dbReference type="GO" id="GO:0038039">
    <property type="term" value="C:G protein-coupled receptor heterodimeric complex"/>
    <property type="evidence" value="ECO:0000318"/>
    <property type="project" value="GO_Central"/>
</dbReference>
<feature type="transmembrane region" description="Helical" evidence="9">
    <location>
        <begin position="212"/>
        <end position="233"/>
    </location>
</feature>
<dbReference type="GeneID" id="6756327"/>
<keyword evidence="4" id="KW-0297">G-protein coupled receptor</keyword>
<dbReference type="CDD" id="cd15047">
    <property type="entry name" value="7tmC_GABA-B-like"/>
    <property type="match status" value="1"/>
</dbReference>
<dbReference type="PROSITE" id="PS50259">
    <property type="entry name" value="G_PROTEIN_RECEP_F3_4"/>
    <property type="match status" value="1"/>
</dbReference>
<dbReference type="InParanoid" id="B3S433"/>
<comment type="subcellular location">
    <subcellularLocation>
        <location evidence="1">Membrane</location>
        <topology evidence="1">Multi-pass membrane protein</topology>
    </subcellularLocation>
</comment>
<dbReference type="AlphaFoldDB" id="B3S433"/>
<accession>B3S433</accession>
<evidence type="ECO:0000313" key="11">
    <source>
        <dbReference type="EMBL" id="EDV22389.1"/>
    </source>
</evidence>
<dbReference type="OrthoDB" id="17569at2759"/>
<dbReference type="GO" id="GO:0004965">
    <property type="term" value="F:G protein-coupled GABA receptor activity"/>
    <property type="evidence" value="ECO:0000318"/>
    <property type="project" value="GO_Central"/>
</dbReference>
<dbReference type="eggNOG" id="KOG1055">
    <property type="taxonomic scope" value="Eukaryota"/>
</dbReference>
<keyword evidence="6" id="KW-0675">Receptor</keyword>
<dbReference type="EMBL" id="DS985249">
    <property type="protein sequence ID" value="EDV22389.1"/>
    <property type="molecule type" value="Genomic_DNA"/>
</dbReference>
<evidence type="ECO:0000256" key="8">
    <source>
        <dbReference type="ARBA" id="ARBA00023224"/>
    </source>
</evidence>
<dbReference type="STRING" id="10228.B3S433"/>
<dbReference type="OMA" id="KCHMERI"/>
<keyword evidence="7" id="KW-0325">Glycoprotein</keyword>
<keyword evidence="2 9" id="KW-0812">Transmembrane</keyword>
<gene>
    <name evidence="11" type="ORF">TRIADDRAFT_58937</name>
</gene>
<evidence type="ECO:0000256" key="3">
    <source>
        <dbReference type="ARBA" id="ARBA00022989"/>
    </source>
</evidence>
<dbReference type="CTD" id="6756327"/>
<name>B3S433_TRIAD</name>
<proteinExistence type="predicted"/>
<keyword evidence="8" id="KW-0807">Transducer</keyword>
<organism evidence="11 12">
    <name type="scientific">Trichoplax adhaerens</name>
    <name type="common">Trichoplax reptans</name>
    <dbReference type="NCBI Taxonomy" id="10228"/>
    <lineage>
        <taxon>Eukaryota</taxon>
        <taxon>Metazoa</taxon>
        <taxon>Placozoa</taxon>
        <taxon>Uniplacotomia</taxon>
        <taxon>Trichoplacea</taxon>
        <taxon>Trichoplacidae</taxon>
        <taxon>Trichoplax</taxon>
    </lineage>
</organism>
<feature type="transmembrane region" description="Helical" evidence="9">
    <location>
        <begin position="72"/>
        <end position="93"/>
    </location>
</feature>
<dbReference type="PhylomeDB" id="B3S433"/>
<evidence type="ECO:0000256" key="6">
    <source>
        <dbReference type="ARBA" id="ARBA00023170"/>
    </source>
</evidence>
<evidence type="ECO:0000256" key="4">
    <source>
        <dbReference type="ARBA" id="ARBA00023040"/>
    </source>
</evidence>
<dbReference type="RefSeq" id="XP_002114933.1">
    <property type="nucleotide sequence ID" value="XM_002114897.1"/>
</dbReference>
<dbReference type="KEGG" id="tad:TRIADDRAFT_58937"/>
<evidence type="ECO:0000259" key="10">
    <source>
        <dbReference type="PROSITE" id="PS50259"/>
    </source>
</evidence>
<feature type="transmembrane region" description="Helical" evidence="9">
    <location>
        <begin position="249"/>
        <end position="266"/>
    </location>
</feature>
<evidence type="ECO:0000256" key="1">
    <source>
        <dbReference type="ARBA" id="ARBA00004141"/>
    </source>
</evidence>
<dbReference type="Proteomes" id="UP000009022">
    <property type="component" value="Unassembled WGS sequence"/>
</dbReference>
<reference evidence="11 12" key="1">
    <citation type="journal article" date="2008" name="Nature">
        <title>The Trichoplax genome and the nature of placozoans.</title>
        <authorList>
            <person name="Srivastava M."/>
            <person name="Begovic E."/>
            <person name="Chapman J."/>
            <person name="Putnam N.H."/>
            <person name="Hellsten U."/>
            <person name="Kawashima T."/>
            <person name="Kuo A."/>
            <person name="Mitros T."/>
            <person name="Salamov A."/>
            <person name="Carpenter M.L."/>
            <person name="Signorovitch A.Y."/>
            <person name="Moreno M.A."/>
            <person name="Kamm K."/>
            <person name="Grimwood J."/>
            <person name="Schmutz J."/>
            <person name="Shapiro H."/>
            <person name="Grigoriev I.V."/>
            <person name="Buss L.W."/>
            <person name="Schierwater B."/>
            <person name="Dellaporta S.L."/>
            <person name="Rokhsar D.S."/>
        </authorList>
    </citation>
    <scope>NUCLEOTIDE SEQUENCE [LARGE SCALE GENOMIC DNA]</scope>
    <source>
        <strain evidence="11 12">Grell-BS-1999</strain>
    </source>
</reference>